<feature type="chain" id="PRO_5001627520" evidence="3">
    <location>
        <begin position="29"/>
        <end position="590"/>
    </location>
</feature>
<evidence type="ECO:0000313" key="5">
    <source>
        <dbReference type="EMBL" id="KDN28812.1"/>
    </source>
</evidence>
<dbReference type="GO" id="GO:0004065">
    <property type="term" value="F:arylsulfatase activity"/>
    <property type="evidence" value="ECO:0007669"/>
    <property type="project" value="TreeGrafter"/>
</dbReference>
<evidence type="ECO:0000256" key="2">
    <source>
        <dbReference type="PIRSR" id="PIRSR600917-52"/>
    </source>
</evidence>
<dbReference type="Gene3D" id="3.30.1120.10">
    <property type="match status" value="1"/>
</dbReference>
<evidence type="ECO:0000256" key="3">
    <source>
        <dbReference type="SAM" id="SignalP"/>
    </source>
</evidence>
<dbReference type="STRING" id="212667.VFDL14_22055"/>
<evidence type="ECO:0000259" key="4">
    <source>
        <dbReference type="Pfam" id="PF00884"/>
    </source>
</evidence>
<keyword evidence="3" id="KW-0732">Signal</keyword>
<dbReference type="PANTHER" id="PTHR42693">
    <property type="entry name" value="ARYLSULFATASE FAMILY MEMBER"/>
    <property type="match status" value="1"/>
</dbReference>
<proteinExistence type="inferred from homology"/>
<protein>
    <submittedName>
        <fullName evidence="5">Arylsulfatase</fullName>
    </submittedName>
</protein>
<gene>
    <name evidence="5" type="ORF">VFDL14_22055</name>
</gene>
<dbReference type="OrthoDB" id="9803751at2"/>
<dbReference type="InterPro" id="IPR017850">
    <property type="entry name" value="Alkaline_phosphatase_core_sf"/>
</dbReference>
<feature type="modified residue" description="3-oxoalanine (Ser)" evidence="2">
    <location>
        <position position="81"/>
    </location>
</feature>
<dbReference type="InterPro" id="IPR050738">
    <property type="entry name" value="Sulfatase"/>
</dbReference>
<dbReference type="EMBL" id="JFFR01000013">
    <property type="protein sequence ID" value="KDN28812.1"/>
    <property type="molecule type" value="Genomic_DNA"/>
</dbReference>
<dbReference type="RefSeq" id="WP_050487380.1">
    <property type="nucleotide sequence ID" value="NZ_JFFR01000013.1"/>
</dbReference>
<dbReference type="PANTHER" id="PTHR42693:SF33">
    <property type="entry name" value="ARYLSULFATASE"/>
    <property type="match status" value="1"/>
</dbReference>
<comment type="similarity">
    <text evidence="1">Belongs to the sulfatase family.</text>
</comment>
<dbReference type="Pfam" id="PF00884">
    <property type="entry name" value="Sulfatase"/>
    <property type="match status" value="1"/>
</dbReference>
<sequence>MNHKITIAIGLFAPVIAFPSLGAASAEATTEREQPNILLIVGDDIGMGDLQPFGSEINTPTLNMLAQEGIRFNNFHASPVSSVTRGQLFTGANSIEVGLGSFDYSIYPPSKGKKGYEGYLTRDAVTITELLRDEGYNTYHTGKWHLGSGDGHGHPPQEWGFDQTYGVYSGGSAHWDDTDMYPSVKVAEQAVAEGKKPPVTQQKFYENGKQVKRVKGIYSDDLYTGKMIEYIEEGRESGKPFFGYLALTTAHFPLQAPAALIDKYTEMYEGLGYEGLKRQRYEQMIEAGVYQENTPYPADNPITKKWDDLSESEKKTQARLMATYAAMIETQDFYIGRVLDYLRESGELDNTLVIYMPDNGPEGSDAMGPLANSLWKNWTEDHFDMSDEAIGTSSSSRQLGSEWANATTGPLQWWKWFVSEGGVRVPLIMSPPEGTGFDQQGTMSNTTLSVKDLPMTILDYAGVAHPGTEYKKRTVAQPSGKSMVPFLSGNAETVRGDQDWFAFELFGNGFVIQGDYKLMKLRTGMYGDGEWHLYNIKEDPAEAVPLEDKHPEIYQNMMATYQQYKRDHNIIDVEEDWNPWLGAAGHTMSH</sequence>
<dbReference type="Gene3D" id="3.40.720.10">
    <property type="entry name" value="Alkaline Phosphatase, subunit A"/>
    <property type="match status" value="1"/>
</dbReference>
<reference evidence="5 6" key="1">
    <citation type="submission" date="2014-02" db="EMBL/GenBank/DDBJ databases">
        <title>Vibrio fortis Dalian14 Genome Sequencing.</title>
        <authorList>
            <person name="Wang Y."/>
            <person name="Song L."/>
            <person name="Liu G."/>
            <person name="Ding J."/>
        </authorList>
    </citation>
    <scope>NUCLEOTIDE SEQUENCE [LARGE SCALE GENOMIC DNA]</scope>
    <source>
        <strain evidence="5 6">Dalian14</strain>
    </source>
</reference>
<dbReference type="SUPFAM" id="SSF53649">
    <property type="entry name" value="Alkaline phosphatase-like"/>
    <property type="match status" value="1"/>
</dbReference>
<comment type="caution">
    <text evidence="5">The sequence shown here is derived from an EMBL/GenBank/DDBJ whole genome shotgun (WGS) entry which is preliminary data.</text>
</comment>
<feature type="signal peptide" evidence="3">
    <location>
        <begin position="1"/>
        <end position="28"/>
    </location>
</feature>
<name>A0A066USE4_9VIBR</name>
<evidence type="ECO:0000313" key="6">
    <source>
        <dbReference type="Proteomes" id="UP000027219"/>
    </source>
</evidence>
<evidence type="ECO:0000256" key="1">
    <source>
        <dbReference type="ARBA" id="ARBA00008779"/>
    </source>
</evidence>
<dbReference type="Proteomes" id="UP000027219">
    <property type="component" value="Unassembled WGS sequence"/>
</dbReference>
<feature type="domain" description="Sulfatase N-terminal" evidence="4">
    <location>
        <begin position="35"/>
        <end position="463"/>
    </location>
</feature>
<dbReference type="CDD" id="cd16025">
    <property type="entry name" value="PAS_like"/>
    <property type="match status" value="1"/>
</dbReference>
<dbReference type="InterPro" id="IPR000917">
    <property type="entry name" value="Sulfatase_N"/>
</dbReference>
<dbReference type="AlphaFoldDB" id="A0A066USE4"/>
<accession>A0A066USE4</accession>
<organism evidence="5 6">
    <name type="scientific">Vibrio fortis</name>
    <dbReference type="NCBI Taxonomy" id="212667"/>
    <lineage>
        <taxon>Bacteria</taxon>
        <taxon>Pseudomonadati</taxon>
        <taxon>Pseudomonadota</taxon>
        <taxon>Gammaproteobacteria</taxon>
        <taxon>Vibrionales</taxon>
        <taxon>Vibrionaceae</taxon>
        <taxon>Vibrio</taxon>
    </lineage>
</organism>
<comment type="PTM">
    <text evidence="2">The conversion to 3-oxoalanine (also known as C-formylglycine, FGly), of a serine or cysteine residue in prokaryotes and of a cysteine residue in eukaryotes, is critical for catalytic activity.</text>
</comment>
<keyword evidence="6" id="KW-1185">Reference proteome</keyword>